<dbReference type="OrthoDB" id="8113238at2759"/>
<sequence>MTEKIENITLKSLKNLSNANKELTLSAREESVNESKIQDVTDLSYEDLKISLSRAKEEAVEPFTFLNNISDELQASYVVPRDTDIDIQLAALSQRIELNKSLLEKTNARIKRINSSEDFFGVDEMTDIPALPPGPNSVSETLRASLSTIAQVQEIISKTSEALY</sequence>
<name>A0A9R1T4F0_9HYME</name>
<dbReference type="RefSeq" id="XP_011302525.1">
    <property type="nucleotide sequence ID" value="XM_011304223.1"/>
</dbReference>
<dbReference type="Proteomes" id="UP000694866">
    <property type="component" value="Unplaced"/>
</dbReference>
<accession>A0A9R1T4F0</accession>
<organism evidence="1 2">
    <name type="scientific">Fopius arisanus</name>
    <dbReference type="NCBI Taxonomy" id="64838"/>
    <lineage>
        <taxon>Eukaryota</taxon>
        <taxon>Metazoa</taxon>
        <taxon>Ecdysozoa</taxon>
        <taxon>Arthropoda</taxon>
        <taxon>Hexapoda</taxon>
        <taxon>Insecta</taxon>
        <taxon>Pterygota</taxon>
        <taxon>Neoptera</taxon>
        <taxon>Endopterygota</taxon>
        <taxon>Hymenoptera</taxon>
        <taxon>Apocrita</taxon>
        <taxon>Ichneumonoidea</taxon>
        <taxon>Braconidae</taxon>
        <taxon>Opiinae</taxon>
        <taxon>Fopius</taxon>
    </lineage>
</organism>
<gene>
    <name evidence="2" type="primary">LOC105266242</name>
</gene>
<evidence type="ECO:0000313" key="1">
    <source>
        <dbReference type="Proteomes" id="UP000694866"/>
    </source>
</evidence>
<dbReference type="AlphaFoldDB" id="A0A9R1T4F0"/>
<protein>
    <submittedName>
        <fullName evidence="2">Uncharacterized protein</fullName>
    </submittedName>
</protein>
<reference evidence="2" key="1">
    <citation type="submission" date="2025-08" db="UniProtKB">
        <authorList>
            <consortium name="RefSeq"/>
        </authorList>
    </citation>
    <scope>IDENTIFICATION</scope>
    <source>
        <strain evidence="2">USDA-PBARC FA_bdor</strain>
        <tissue evidence="2">Whole organism</tissue>
    </source>
</reference>
<dbReference type="KEGG" id="fas:105266242"/>
<dbReference type="GeneID" id="105266242"/>
<evidence type="ECO:0000313" key="2">
    <source>
        <dbReference type="RefSeq" id="XP_011302525.1"/>
    </source>
</evidence>
<keyword evidence="1" id="KW-1185">Reference proteome</keyword>
<proteinExistence type="predicted"/>